<dbReference type="InterPro" id="IPR036390">
    <property type="entry name" value="WH_DNA-bd_sf"/>
</dbReference>
<dbReference type="PANTHER" id="PTHR12081">
    <property type="entry name" value="TRANSCRIPTION FACTOR E2F"/>
    <property type="match status" value="1"/>
</dbReference>
<dbReference type="SUPFAM" id="SSF144074">
    <property type="entry name" value="E2F-DP heterodimerization region"/>
    <property type="match status" value="1"/>
</dbReference>
<feature type="coiled-coil region" evidence="7">
    <location>
        <begin position="238"/>
        <end position="265"/>
    </location>
</feature>
<reference evidence="10" key="1">
    <citation type="submission" date="2020-06" db="EMBL/GenBank/DDBJ databases">
        <authorList>
            <person name="Li T."/>
            <person name="Hu X."/>
            <person name="Zhang T."/>
            <person name="Song X."/>
            <person name="Zhang H."/>
            <person name="Dai N."/>
            <person name="Sheng W."/>
            <person name="Hou X."/>
            <person name="Wei L."/>
        </authorList>
    </citation>
    <scope>NUCLEOTIDE SEQUENCE</scope>
    <source>
        <strain evidence="10">K16</strain>
        <tissue evidence="10">Leaf</tissue>
    </source>
</reference>
<evidence type="ECO:0000313" key="10">
    <source>
        <dbReference type="EMBL" id="KAK4382349.1"/>
    </source>
</evidence>
<accession>A0AAE1T5M8</accession>
<keyword evidence="5" id="KW-0131">Cell cycle</keyword>
<keyword evidence="2 6" id="KW-0805">Transcription regulation</keyword>
<name>A0AAE1T5M8_9LAMI</name>
<feature type="region of interest" description="Disordered" evidence="8">
    <location>
        <begin position="1"/>
        <end position="24"/>
    </location>
</feature>
<dbReference type="GO" id="GO:0090575">
    <property type="term" value="C:RNA polymerase II transcription regulator complex"/>
    <property type="evidence" value="ECO:0007669"/>
    <property type="project" value="TreeGrafter"/>
</dbReference>
<dbReference type="InterPro" id="IPR032198">
    <property type="entry name" value="E2F_CC-MB"/>
</dbReference>
<keyword evidence="11" id="KW-1185">Reference proteome</keyword>
<evidence type="ECO:0000256" key="5">
    <source>
        <dbReference type="ARBA" id="ARBA00023306"/>
    </source>
</evidence>
<evidence type="ECO:0000256" key="3">
    <source>
        <dbReference type="ARBA" id="ARBA00023125"/>
    </source>
</evidence>
<comment type="caution">
    <text evidence="10">The sequence shown here is derived from an EMBL/GenBank/DDBJ whole genome shotgun (WGS) entry which is preliminary data.</text>
</comment>
<evidence type="ECO:0000256" key="2">
    <source>
        <dbReference type="ARBA" id="ARBA00023015"/>
    </source>
</evidence>
<dbReference type="SMART" id="SM01372">
    <property type="entry name" value="E2F_TDP"/>
    <property type="match status" value="1"/>
</dbReference>
<evidence type="ECO:0000313" key="11">
    <source>
        <dbReference type="Proteomes" id="UP001289374"/>
    </source>
</evidence>
<evidence type="ECO:0000256" key="4">
    <source>
        <dbReference type="ARBA" id="ARBA00023163"/>
    </source>
</evidence>
<dbReference type="PANTHER" id="PTHR12081:SF105">
    <property type="entry name" value="TRANSCRIPTION FACTOR E2FA"/>
    <property type="match status" value="1"/>
</dbReference>
<sequence>MAGLGARTGDSGATPPAAAANGKILCKQQTQPTMIRRHLPFASMKPPFVLPDDYHRFSTPARGAADLPPEAVIVKSTPLKRKNGYENNEVESSEWSASLGYSDMVNSPFHTPVSLKGGRIKGRSKVMKNNRSVPSIPVSNVDAPSPLTPGTCRYDSSLSLLTKKFITLIKHAEDGELDLNKAADTLQVQKRRIYDITNVLEGIGLIEKKLKNRIRWKGLDPSRPGKVDNDATLLQADIENLSMEERSLDERIRQMQEKLRELSEDDNNHKWVFVTEDDIKNLPCFQNETLIAVKAPHGTTLEVPDPDEAVDYPQRRYRIMLRSTMGPIDLYLVSQFEEVNGVEQSMNFSLAPSSGYNENPAVDRTSIGHSPEQIEAQSQETHGLNSIFSESTGGMTKIIPSNIDNDADYWLLSDADVSITDMWKTDSGLEWDGINLLDEELEIAALGTARPQTPPSGVANLTPVVNFPPRRGQARRNKPIWQATGAEALKAFPWEVRQTGHGQPNHHLPSPAPRSEYKTPNHLTENGITEEALLLNHYRTMAIPRSPIALLIAVLLSTICLGAWGSDSNNVYSPCADASIQRSDGFTFGIVFAARTAFFFNNSVQLSPCDHRLSLSSANSQVAVFRPKVDEISLLTINTSNFFPDSIGGYMVAFAGRRYAARSIPAFVANSTYTITSFTLVHEFKKGRLQNLYWKRDGCASCSGQSNFVCLNNQDCAIRTNNCKNRGGSVDCSIGIQLAFSGTDKNEAVFNSWYEVKNLRQYSLFGLYSNLRDSLTSQYNKFF</sequence>
<comment type="subcellular location">
    <subcellularLocation>
        <location evidence="6">Nucleus</location>
    </subcellularLocation>
</comment>
<evidence type="ECO:0000259" key="9">
    <source>
        <dbReference type="SMART" id="SM01372"/>
    </source>
</evidence>
<dbReference type="CDD" id="cd14660">
    <property type="entry name" value="E2F_DD"/>
    <property type="match status" value="1"/>
</dbReference>
<dbReference type="Pfam" id="PF02319">
    <property type="entry name" value="WHD_E2F_TDP"/>
    <property type="match status" value="1"/>
</dbReference>
<keyword evidence="4 6" id="KW-0804">Transcription</keyword>
<organism evidence="10 11">
    <name type="scientific">Sesamum angolense</name>
    <dbReference type="NCBI Taxonomy" id="2727404"/>
    <lineage>
        <taxon>Eukaryota</taxon>
        <taxon>Viridiplantae</taxon>
        <taxon>Streptophyta</taxon>
        <taxon>Embryophyta</taxon>
        <taxon>Tracheophyta</taxon>
        <taxon>Spermatophyta</taxon>
        <taxon>Magnoliopsida</taxon>
        <taxon>eudicotyledons</taxon>
        <taxon>Gunneridae</taxon>
        <taxon>Pentapetalae</taxon>
        <taxon>asterids</taxon>
        <taxon>lamiids</taxon>
        <taxon>Lamiales</taxon>
        <taxon>Pedaliaceae</taxon>
        <taxon>Sesamum</taxon>
    </lineage>
</organism>
<dbReference type="InterPro" id="IPR003316">
    <property type="entry name" value="E2F_WHTH_DNA-bd_dom"/>
</dbReference>
<dbReference type="Proteomes" id="UP001289374">
    <property type="component" value="Unassembled WGS sequence"/>
</dbReference>
<dbReference type="FunFam" id="1.10.10.10:FF:000008">
    <property type="entry name" value="E2F transcription factor 1"/>
    <property type="match status" value="1"/>
</dbReference>
<dbReference type="GO" id="GO:0046983">
    <property type="term" value="F:protein dimerization activity"/>
    <property type="evidence" value="ECO:0007669"/>
    <property type="project" value="InterPro"/>
</dbReference>
<evidence type="ECO:0000256" key="8">
    <source>
        <dbReference type="SAM" id="MobiDB-lite"/>
    </source>
</evidence>
<evidence type="ECO:0000256" key="1">
    <source>
        <dbReference type="ARBA" id="ARBA00010940"/>
    </source>
</evidence>
<dbReference type="InterPro" id="IPR036388">
    <property type="entry name" value="WH-like_DNA-bd_sf"/>
</dbReference>
<comment type="similarity">
    <text evidence="1 6">Belongs to the E2F/DP family.</text>
</comment>
<evidence type="ECO:0000256" key="6">
    <source>
        <dbReference type="RuleBase" id="RU003796"/>
    </source>
</evidence>
<proteinExistence type="inferred from homology"/>
<dbReference type="AlphaFoldDB" id="A0AAE1T5M8"/>
<feature type="domain" description="E2F/DP family winged-helix DNA-binding" evidence="9">
    <location>
        <begin position="153"/>
        <end position="218"/>
    </location>
</feature>
<keyword evidence="6" id="KW-0539">Nucleus</keyword>
<dbReference type="InterPro" id="IPR015633">
    <property type="entry name" value="E2F"/>
</dbReference>
<dbReference type="Pfam" id="PF16421">
    <property type="entry name" value="E2F_CC-MB"/>
    <property type="match status" value="1"/>
</dbReference>
<gene>
    <name evidence="10" type="ORF">Sango_2879600</name>
</gene>
<dbReference type="Gene3D" id="6.10.250.540">
    <property type="match status" value="1"/>
</dbReference>
<dbReference type="InterPro" id="IPR037241">
    <property type="entry name" value="E2F-DP_heterodim"/>
</dbReference>
<dbReference type="EMBL" id="JACGWL010000714">
    <property type="protein sequence ID" value="KAK4382349.1"/>
    <property type="molecule type" value="Genomic_DNA"/>
</dbReference>
<dbReference type="Gene3D" id="1.10.10.10">
    <property type="entry name" value="Winged helix-like DNA-binding domain superfamily/Winged helix DNA-binding domain"/>
    <property type="match status" value="1"/>
</dbReference>
<dbReference type="GO" id="GO:0000981">
    <property type="term" value="F:DNA-binding transcription factor activity, RNA polymerase II-specific"/>
    <property type="evidence" value="ECO:0007669"/>
    <property type="project" value="TreeGrafter"/>
</dbReference>
<protein>
    <submittedName>
        <fullName evidence="10">Transcription factor E2FA</fullName>
    </submittedName>
</protein>
<dbReference type="GO" id="GO:0000978">
    <property type="term" value="F:RNA polymerase II cis-regulatory region sequence-specific DNA binding"/>
    <property type="evidence" value="ECO:0007669"/>
    <property type="project" value="InterPro"/>
</dbReference>
<keyword evidence="3 6" id="KW-0238">DNA-binding</keyword>
<reference evidence="10" key="2">
    <citation type="journal article" date="2024" name="Plant">
        <title>Genomic evolution and insights into agronomic trait innovations of Sesamum species.</title>
        <authorList>
            <person name="Miao H."/>
            <person name="Wang L."/>
            <person name="Qu L."/>
            <person name="Liu H."/>
            <person name="Sun Y."/>
            <person name="Le M."/>
            <person name="Wang Q."/>
            <person name="Wei S."/>
            <person name="Zheng Y."/>
            <person name="Lin W."/>
            <person name="Duan Y."/>
            <person name="Cao H."/>
            <person name="Xiong S."/>
            <person name="Wang X."/>
            <person name="Wei L."/>
            <person name="Li C."/>
            <person name="Ma Q."/>
            <person name="Ju M."/>
            <person name="Zhao R."/>
            <person name="Li G."/>
            <person name="Mu C."/>
            <person name="Tian Q."/>
            <person name="Mei H."/>
            <person name="Zhang T."/>
            <person name="Gao T."/>
            <person name="Zhang H."/>
        </authorList>
    </citation>
    <scope>NUCLEOTIDE SEQUENCE</scope>
    <source>
        <strain evidence="10">K16</strain>
    </source>
</reference>
<dbReference type="SUPFAM" id="SSF46785">
    <property type="entry name" value="Winged helix' DNA-binding domain"/>
    <property type="match status" value="1"/>
</dbReference>
<keyword evidence="7" id="KW-0175">Coiled coil</keyword>
<evidence type="ECO:0000256" key="7">
    <source>
        <dbReference type="SAM" id="Coils"/>
    </source>
</evidence>